<reference evidence="2" key="1">
    <citation type="journal article" date="2019" name="Int. J. Syst. Evol. Microbiol.">
        <title>The Global Catalogue of Microorganisms (GCM) 10K type strain sequencing project: providing services to taxonomists for standard genome sequencing and annotation.</title>
        <authorList>
            <consortium name="The Broad Institute Genomics Platform"/>
            <consortium name="The Broad Institute Genome Sequencing Center for Infectious Disease"/>
            <person name="Wu L."/>
            <person name="Ma J."/>
        </authorList>
    </citation>
    <scope>NUCLEOTIDE SEQUENCE [LARGE SCALE GENOMIC DNA]</scope>
    <source>
        <strain evidence="2">KCTC 42911</strain>
    </source>
</reference>
<evidence type="ECO:0000313" key="2">
    <source>
        <dbReference type="Proteomes" id="UP001595629"/>
    </source>
</evidence>
<accession>A0ABV7TM84</accession>
<organism evidence="1 2">
    <name type="scientific">Lutimaribacter marinistellae</name>
    <dbReference type="NCBI Taxonomy" id="1820329"/>
    <lineage>
        <taxon>Bacteria</taxon>
        <taxon>Pseudomonadati</taxon>
        <taxon>Pseudomonadota</taxon>
        <taxon>Alphaproteobacteria</taxon>
        <taxon>Rhodobacterales</taxon>
        <taxon>Roseobacteraceae</taxon>
        <taxon>Lutimaribacter</taxon>
    </lineage>
</organism>
<name>A0ABV7TM84_9RHOB</name>
<proteinExistence type="predicted"/>
<dbReference type="EMBL" id="JBHRXI010000025">
    <property type="protein sequence ID" value="MFC3615874.1"/>
    <property type="molecule type" value="Genomic_DNA"/>
</dbReference>
<keyword evidence="2" id="KW-1185">Reference proteome</keyword>
<evidence type="ECO:0000313" key="1">
    <source>
        <dbReference type="EMBL" id="MFC3615874.1"/>
    </source>
</evidence>
<dbReference type="RefSeq" id="WP_386737153.1">
    <property type="nucleotide sequence ID" value="NZ_JBHRXI010000025.1"/>
</dbReference>
<gene>
    <name evidence="1" type="ORF">ACFORG_19150</name>
</gene>
<dbReference type="Proteomes" id="UP001595629">
    <property type="component" value="Unassembled WGS sequence"/>
</dbReference>
<protein>
    <submittedName>
        <fullName evidence="1">Uncharacterized protein</fullName>
    </submittedName>
</protein>
<comment type="caution">
    <text evidence="1">The sequence shown here is derived from an EMBL/GenBank/DDBJ whole genome shotgun (WGS) entry which is preliminary data.</text>
</comment>
<sequence>MRAAILALLILAAYPFAYAERSNAGEGGLRITTEPEEAITR</sequence>